<evidence type="ECO:0000313" key="22">
    <source>
        <dbReference type="EMBL" id="EDV22919.1"/>
    </source>
</evidence>
<dbReference type="GeneID" id="6755997"/>
<keyword evidence="7" id="KW-0812">Transmembrane</keyword>
<dbReference type="FunCoup" id="B3S367">
    <property type="interactions" value="2064"/>
</dbReference>
<evidence type="ECO:0000259" key="19">
    <source>
        <dbReference type="Pfam" id="PF00685"/>
    </source>
</evidence>
<dbReference type="OrthoDB" id="8958249at2759"/>
<name>B3S367_TRIAD</name>
<comment type="pathway">
    <text evidence="3">Glycan metabolism; heparan sulfate biosynthesis.</text>
</comment>
<dbReference type="InterPro" id="IPR037359">
    <property type="entry name" value="NST/OST"/>
</dbReference>
<dbReference type="GO" id="GO:0019213">
    <property type="term" value="F:deacetylase activity"/>
    <property type="evidence" value="ECO:0000318"/>
    <property type="project" value="GO_Central"/>
</dbReference>
<dbReference type="InParanoid" id="B3S367"/>
<feature type="domain" description="Sulfotransferase" evidence="19">
    <location>
        <begin position="601"/>
        <end position="850"/>
    </location>
</feature>
<evidence type="ECO:0000256" key="8">
    <source>
        <dbReference type="ARBA" id="ARBA00022801"/>
    </source>
</evidence>
<evidence type="ECO:0000256" key="11">
    <source>
        <dbReference type="ARBA" id="ARBA00023034"/>
    </source>
</evidence>
<dbReference type="KEGG" id="tad:TRIADDRAFT_28257"/>
<feature type="binding site" evidence="17">
    <location>
        <position position="710"/>
    </location>
    <ligand>
        <name>3'-phosphoadenylyl sulfate</name>
        <dbReference type="ChEBI" id="CHEBI:58339"/>
    </ligand>
</feature>
<feature type="active site" description="For sulfotransferase activity" evidence="16">
    <location>
        <position position="609"/>
    </location>
</feature>
<comment type="similarity">
    <text evidence="4">Belongs to the sulfotransferase 1 family. NDST subfamily.</text>
</comment>
<comment type="subcellular location">
    <subcellularLocation>
        <location evidence="1">Golgi apparatus membrane</location>
        <topology evidence="1">Single-pass type II membrane protein</topology>
    </subcellularLocation>
</comment>
<dbReference type="Pfam" id="PF12062">
    <property type="entry name" value="HSNSD-CE"/>
    <property type="match status" value="1"/>
</dbReference>
<dbReference type="eggNOG" id="KOG3703">
    <property type="taxonomic scope" value="Eukaryota"/>
</dbReference>
<dbReference type="GO" id="GO:0015012">
    <property type="term" value="P:heparan sulfate proteoglycan biosynthetic process"/>
    <property type="evidence" value="ECO:0000318"/>
    <property type="project" value="GO_Central"/>
</dbReference>
<dbReference type="PANTHER" id="PTHR10605">
    <property type="entry name" value="HEPARAN SULFATE SULFOTRANSFERASE"/>
    <property type="match status" value="1"/>
</dbReference>
<feature type="disulfide bond" evidence="18">
    <location>
        <begin position="815"/>
        <end position="825"/>
    </location>
</feature>
<evidence type="ECO:0000256" key="9">
    <source>
        <dbReference type="ARBA" id="ARBA00022968"/>
    </source>
</evidence>
<keyword evidence="13 18" id="KW-1015">Disulfide bond</keyword>
<evidence type="ECO:0000256" key="10">
    <source>
        <dbReference type="ARBA" id="ARBA00022989"/>
    </source>
</evidence>
<keyword evidence="11" id="KW-0333">Golgi apparatus</keyword>
<evidence type="ECO:0000256" key="16">
    <source>
        <dbReference type="PIRSR" id="PIRSR637359-1"/>
    </source>
</evidence>
<accession>B3S367</accession>
<dbReference type="Pfam" id="PF00685">
    <property type="entry name" value="Sulfotransfer_1"/>
    <property type="match status" value="1"/>
</dbReference>
<dbReference type="InterPro" id="IPR027417">
    <property type="entry name" value="P-loop_NTPase"/>
</dbReference>
<evidence type="ECO:0000259" key="20">
    <source>
        <dbReference type="Pfam" id="PF12062"/>
    </source>
</evidence>
<evidence type="ECO:0000259" key="21">
    <source>
        <dbReference type="Pfam" id="PF25119"/>
    </source>
</evidence>
<dbReference type="InterPro" id="IPR056793">
    <property type="entry name" value="HSNSD_N"/>
</dbReference>
<dbReference type="Pfam" id="PF25119">
    <property type="entry name" value="HSNSD_N"/>
    <property type="match status" value="1"/>
</dbReference>
<sequence>MTKTCSPHRLIISGLVLSYISLTVFLAITNDINAYKWKLNDDNNYWIVNGSILRQTSPKYRYNHRLPLISDGIARKNPLQLLLLSSSDSRKQRSTKKVKILIISRRNKLNSFAKGIATAIEANKLDYSITVGDNLPQYLLNRRHFKLIIFDSLKYYVNLSQRNKLAVTTYCKEQKRVGILVFANNESVHHTNIPILSSNQFLPDVASVRIKSPNPILRLTRDGGNVTHNLPNRPWTVFNNYTHMQPILYINSKNGQQYVGGLLDDGKDDNIKRVFFGNCIDFWLIRLLFLDAIAYLSNGVFQRQLSRWLQVDVDDVFVGKKGIRMTDEDVNAMLKGQEMIRKNVDNFKFMLGFSGHYFMKGLPTENRGDIALISNASKFWWFCHMWKHTKPHLFQTTELLIADMERSRNFATRSNLPIVPGYSVSPHHSGIYPAYEPLYNAWKRVWNITVTTTEEYHHLNPAHKRKGFIHKNIQVLPRQTCGLFTKTLHFKTYPGGIKRLNQSIFGGELFRTLTDNIICIFMTHMPNYANDRMAIYTFVHAIDFLKRWTNIKLSSAPPSELGQSYFRLYPDEKDPLWLNPCTDKRHKAIWPFVQGCKQLPSMIIVGPQKTGTTALSLYLSLHPKFKPNKASKRTFEEVQFFNDNNYRKGLKWYMEFFPPIESSLVEQSIRYFEKSATYYDRALIPKRMNALLPDVDVIIILSDPVKRAYSWYQHMKNHSHPAALNYSFYDVITNKKQDRLIKQLQDRCIRPGKYVIHLERWLDYYHPSHVIIVDGKQLIDDPIQVMADLQIKLKVNDILDYSMKLQFDQRKGYYCVKRERGRNKCLGRSKGRKYPPMDKDSEMYLRNFYRPYNIKLKEVLESRSLAIPTWLKEQT</sequence>
<dbReference type="InterPro" id="IPR000863">
    <property type="entry name" value="Sulfotransferase_dom"/>
</dbReference>
<dbReference type="Gene3D" id="3.40.50.300">
    <property type="entry name" value="P-loop containing nucleotide triphosphate hydrolases"/>
    <property type="match status" value="1"/>
</dbReference>
<dbReference type="GO" id="GO:0015016">
    <property type="term" value="F:heparan sulfate N-sulfotransferase activity"/>
    <property type="evidence" value="ECO:0000318"/>
    <property type="project" value="GO_Central"/>
</dbReference>
<keyword evidence="15" id="KW-0511">Multifunctional enzyme</keyword>
<evidence type="ECO:0000256" key="18">
    <source>
        <dbReference type="PIRSR" id="PIRSR637359-3"/>
    </source>
</evidence>
<dbReference type="GO" id="GO:0016787">
    <property type="term" value="F:hydrolase activity"/>
    <property type="evidence" value="ECO:0007669"/>
    <property type="project" value="UniProtKB-KW"/>
</dbReference>
<feature type="binding site" evidence="17">
    <location>
        <begin position="830"/>
        <end position="834"/>
    </location>
    <ligand>
        <name>3'-phosphoadenylyl sulfate</name>
        <dbReference type="ChEBI" id="CHEBI:58339"/>
    </ligand>
</feature>
<keyword evidence="23" id="KW-1185">Reference proteome</keyword>
<dbReference type="OMA" id="RWTNIKL"/>
<keyword evidence="8" id="KW-0378">Hydrolase</keyword>
<dbReference type="RefSeq" id="XP_002114785.1">
    <property type="nucleotide sequence ID" value="XM_002114749.1"/>
</dbReference>
<reference evidence="22 23" key="1">
    <citation type="journal article" date="2008" name="Nature">
        <title>The Trichoplax genome and the nature of placozoans.</title>
        <authorList>
            <person name="Srivastava M."/>
            <person name="Begovic E."/>
            <person name="Chapman J."/>
            <person name="Putnam N.H."/>
            <person name="Hellsten U."/>
            <person name="Kawashima T."/>
            <person name="Kuo A."/>
            <person name="Mitros T."/>
            <person name="Salamov A."/>
            <person name="Carpenter M.L."/>
            <person name="Signorovitch A.Y."/>
            <person name="Moreno M.A."/>
            <person name="Kamm K."/>
            <person name="Grimwood J."/>
            <person name="Schmutz J."/>
            <person name="Shapiro H."/>
            <person name="Grigoriev I.V."/>
            <person name="Buss L.W."/>
            <person name="Schierwater B."/>
            <person name="Dellaporta S.L."/>
            <person name="Rokhsar D.S."/>
        </authorList>
    </citation>
    <scope>NUCLEOTIDE SEQUENCE [LARGE SCALE GENOMIC DNA]</scope>
    <source>
        <strain evidence="22 23">Grell-BS-1999</strain>
    </source>
</reference>
<keyword evidence="6" id="KW-0808">Transferase</keyword>
<evidence type="ECO:0000256" key="4">
    <source>
        <dbReference type="ARBA" id="ARBA00010420"/>
    </source>
</evidence>
<keyword evidence="10" id="KW-1133">Transmembrane helix</keyword>
<dbReference type="CTD" id="6755997"/>
<dbReference type="GO" id="GO:0000139">
    <property type="term" value="C:Golgi membrane"/>
    <property type="evidence" value="ECO:0007669"/>
    <property type="project" value="UniProtKB-SubCell"/>
</dbReference>
<evidence type="ECO:0000256" key="17">
    <source>
        <dbReference type="PIRSR" id="PIRSR637359-2"/>
    </source>
</evidence>
<dbReference type="PANTHER" id="PTHR10605:SF56">
    <property type="entry name" value="BIFUNCTIONAL HEPARAN SULFATE N-DEACETYLASE_N-SULFOTRANSFERASE"/>
    <property type="match status" value="1"/>
</dbReference>
<keyword evidence="9" id="KW-0735">Signal-anchor</keyword>
<evidence type="ECO:0000256" key="15">
    <source>
        <dbReference type="ARBA" id="ARBA00023268"/>
    </source>
</evidence>
<organism evidence="22 23">
    <name type="scientific">Trichoplax adhaerens</name>
    <name type="common">Trichoplax reptans</name>
    <dbReference type="NCBI Taxonomy" id="10228"/>
    <lineage>
        <taxon>Eukaryota</taxon>
        <taxon>Metazoa</taxon>
        <taxon>Placozoa</taxon>
        <taxon>Uniplacotomia</taxon>
        <taxon>Trichoplacea</taxon>
        <taxon>Trichoplacidae</taxon>
        <taxon>Trichoplax</taxon>
    </lineage>
</organism>
<dbReference type="UniPathway" id="UPA00862"/>
<comment type="pathway">
    <text evidence="2">Glycan metabolism; heparin biosynthesis.</text>
</comment>
<feature type="domain" description="Heparan sulfate-N-deacetylase N-terminal" evidence="21">
    <location>
        <begin position="109"/>
        <end position="296"/>
    </location>
</feature>
<dbReference type="GO" id="GO:0005794">
    <property type="term" value="C:Golgi apparatus"/>
    <property type="evidence" value="ECO:0000318"/>
    <property type="project" value="GO_Central"/>
</dbReference>
<evidence type="ECO:0000256" key="12">
    <source>
        <dbReference type="ARBA" id="ARBA00023136"/>
    </source>
</evidence>
<dbReference type="AlphaFoldDB" id="B3S367"/>
<dbReference type="PhylomeDB" id="B3S367"/>
<evidence type="ECO:0000256" key="3">
    <source>
        <dbReference type="ARBA" id="ARBA00005093"/>
    </source>
</evidence>
<dbReference type="GO" id="GO:0030210">
    <property type="term" value="P:heparin proteoglycan biosynthetic process"/>
    <property type="evidence" value="ECO:0007669"/>
    <property type="project" value="UniProtKB-UniPathway"/>
</dbReference>
<dbReference type="EMBL" id="DS985248">
    <property type="protein sequence ID" value="EDV22919.1"/>
    <property type="molecule type" value="Genomic_DNA"/>
</dbReference>
<evidence type="ECO:0000256" key="6">
    <source>
        <dbReference type="ARBA" id="ARBA00022679"/>
    </source>
</evidence>
<dbReference type="UniPathway" id="UPA00756"/>
<dbReference type="SUPFAM" id="SSF52540">
    <property type="entry name" value="P-loop containing nucleoside triphosphate hydrolases"/>
    <property type="match status" value="1"/>
</dbReference>
<evidence type="ECO:0000256" key="1">
    <source>
        <dbReference type="ARBA" id="ARBA00004323"/>
    </source>
</evidence>
<feature type="domain" description="Heparan sulphate-N-deacetylase deacetylase" evidence="20">
    <location>
        <begin position="307"/>
        <end position="510"/>
    </location>
</feature>
<dbReference type="InterPro" id="IPR021930">
    <property type="entry name" value="Heparan_SO4_deacetylase_dom"/>
</dbReference>
<dbReference type="Proteomes" id="UP000009022">
    <property type="component" value="Unassembled WGS sequence"/>
</dbReference>
<feature type="binding site" evidence="17">
    <location>
        <position position="814"/>
    </location>
    <ligand>
        <name>3'-phosphoadenylyl sulfate</name>
        <dbReference type="ChEBI" id="CHEBI:58339"/>
    </ligand>
</feature>
<dbReference type="STRING" id="10228.B3S367"/>
<evidence type="ECO:0000256" key="13">
    <source>
        <dbReference type="ARBA" id="ARBA00023157"/>
    </source>
</evidence>
<protein>
    <recommendedName>
        <fullName evidence="5">[heparan sulfate]-glucosamine N-sulfotransferase</fullName>
        <ecNumber evidence="5">2.8.2.8</ecNumber>
    </recommendedName>
</protein>
<dbReference type="HOGENOM" id="CLU_011357_2_0_1"/>
<dbReference type="EC" id="2.8.2.8" evidence="5"/>
<keyword evidence="14" id="KW-0325">Glycoprotein</keyword>
<evidence type="ECO:0000256" key="14">
    <source>
        <dbReference type="ARBA" id="ARBA00023180"/>
    </source>
</evidence>
<evidence type="ECO:0000313" key="23">
    <source>
        <dbReference type="Proteomes" id="UP000009022"/>
    </source>
</evidence>
<gene>
    <name evidence="22" type="ORF">TRIADDRAFT_28257</name>
</gene>
<keyword evidence="12" id="KW-0472">Membrane</keyword>
<evidence type="ECO:0000256" key="7">
    <source>
        <dbReference type="ARBA" id="ARBA00022692"/>
    </source>
</evidence>
<evidence type="ECO:0000256" key="2">
    <source>
        <dbReference type="ARBA" id="ARBA00004841"/>
    </source>
</evidence>
<proteinExistence type="inferred from homology"/>
<evidence type="ECO:0000256" key="5">
    <source>
        <dbReference type="ARBA" id="ARBA00012979"/>
    </source>
</evidence>